<evidence type="ECO:0000256" key="6">
    <source>
        <dbReference type="RuleBase" id="RU003737"/>
    </source>
</evidence>
<proteinExistence type="inferred from homology"/>
<keyword evidence="3" id="KW-0663">Pyridoxal phosphate</keyword>
<dbReference type="Gene3D" id="3.20.20.10">
    <property type="entry name" value="Alanine racemase"/>
    <property type="match status" value="1"/>
</dbReference>
<dbReference type="InterPro" id="IPR022643">
    <property type="entry name" value="De-COase2_C"/>
</dbReference>
<evidence type="ECO:0000256" key="5">
    <source>
        <dbReference type="NCBIfam" id="TIGR01048"/>
    </source>
</evidence>
<dbReference type="InterPro" id="IPR002986">
    <property type="entry name" value="DAP_deCOOHase_LysA"/>
</dbReference>
<keyword evidence="2" id="KW-0210">Decarboxylase</keyword>
<gene>
    <name evidence="9" type="primary">lysA</name>
    <name evidence="9" type="ORF">I0D00_17435</name>
</gene>
<evidence type="ECO:0000313" key="9">
    <source>
        <dbReference type="EMBL" id="MBS7663711.1"/>
    </source>
</evidence>
<reference evidence="9 10" key="1">
    <citation type="journal article" date="2021" name="Syst. Appl. Microbiol.">
        <title>Pseudomonas lalucatii sp. nov. isolated from Vallgornera, a karstic cave in Mallorca, Western Mediterranean.</title>
        <authorList>
            <person name="Busquets A."/>
            <person name="Mulet M."/>
            <person name="Gomila M."/>
            <person name="Garcia-Valdes E."/>
        </authorList>
    </citation>
    <scope>NUCLEOTIDE SEQUENCE [LARGE SCALE GENOMIC DNA]</scope>
    <source>
        <strain evidence="9 10">R1b54</strain>
    </source>
</reference>
<keyword evidence="10" id="KW-1185">Reference proteome</keyword>
<evidence type="ECO:0000256" key="3">
    <source>
        <dbReference type="ARBA" id="ARBA00022898"/>
    </source>
</evidence>
<feature type="domain" description="Orn/DAP/Arg decarboxylase 2 C-terminal" evidence="7">
    <location>
        <begin position="316"/>
        <end position="384"/>
    </location>
</feature>
<evidence type="ECO:0000259" key="7">
    <source>
        <dbReference type="Pfam" id="PF00278"/>
    </source>
</evidence>
<comment type="cofactor">
    <cofactor evidence="1">
        <name>pyridoxal 5'-phosphate</name>
        <dbReference type="ChEBI" id="CHEBI:597326"/>
    </cofactor>
</comment>
<name>A0ABS5Q4M3_9PSED</name>
<comment type="similarity">
    <text evidence="6">Belongs to the Orn/Lys/Arg decarboxylase class-II family.</text>
</comment>
<evidence type="ECO:0000259" key="8">
    <source>
        <dbReference type="Pfam" id="PF02784"/>
    </source>
</evidence>
<dbReference type="Proteomes" id="UP001196601">
    <property type="component" value="Unassembled WGS sequence"/>
</dbReference>
<dbReference type="Pfam" id="PF02784">
    <property type="entry name" value="Orn_Arg_deC_N"/>
    <property type="match status" value="1"/>
</dbReference>
<accession>A0ABS5Q4M3</accession>
<dbReference type="EC" id="4.1.1.20" evidence="5"/>
<evidence type="ECO:0000313" key="10">
    <source>
        <dbReference type="Proteomes" id="UP001196601"/>
    </source>
</evidence>
<organism evidence="9 10">
    <name type="scientific">Pseudomonas lalucatii</name>
    <dbReference type="NCBI Taxonomy" id="1424203"/>
    <lineage>
        <taxon>Bacteria</taxon>
        <taxon>Pseudomonadati</taxon>
        <taxon>Pseudomonadota</taxon>
        <taxon>Gammaproteobacteria</taxon>
        <taxon>Pseudomonadales</taxon>
        <taxon>Pseudomonadaceae</taxon>
        <taxon>Pseudomonas</taxon>
    </lineage>
</organism>
<dbReference type="Pfam" id="PF00278">
    <property type="entry name" value="Orn_DAP_Arg_deC"/>
    <property type="match status" value="1"/>
</dbReference>
<sequence>MSQVVSLHPWKRPQHLDSANNQLLIDGVNAIDLVERYGSPLFVYSAAKLRDNARDILNNFRRVHGRTRVCFASKACANLAVLKLFKDCGLDLEVNSGGEFYKAQLAGFAPAQMVFNGVAKQVGELREVIGAGIKAINVDSLSELARILAVAGELGRQARVSLRIIPEIQGGAAAGWQTGTSTSKFGMTAAEQVEAIELILAQPGALKLVGVHAHIGTQITDIGVYQAEANFLIDYVRQVAERLPYPLEHVNLGGGFPKNYSSAEENFASVAPHYCANYRTEIDFARLAEHLIKPMAQALGEQIELIVEPGRSMVSDGAILLSRIEAHKERQGRPVFYLDAGYSVLFDLYNGWYFHMLNASRADDHDTRHCRMAGPLCDSSDTYYDIEGEGAVADLIAEEPRLAEHRAVLERVLVHQPNLRELPAATAMGDVIALLDVGAYALEMMSQYCGRQSAAAVLVDLRQGSRLIRRRGEYRDLLAHDLD</sequence>
<dbReference type="PANTHER" id="PTHR43727:SF2">
    <property type="entry name" value="GROUP IV DECARBOXYLASE"/>
    <property type="match status" value="1"/>
</dbReference>
<dbReference type="RefSeq" id="WP_213641082.1">
    <property type="nucleotide sequence ID" value="NZ_JADPMV010000002.1"/>
</dbReference>
<dbReference type="Gene3D" id="2.40.37.10">
    <property type="entry name" value="Lyase, Ornithine Decarboxylase, Chain A, domain 1"/>
    <property type="match status" value="1"/>
</dbReference>
<evidence type="ECO:0000256" key="4">
    <source>
        <dbReference type="ARBA" id="ARBA00023239"/>
    </source>
</evidence>
<protein>
    <recommendedName>
        <fullName evidence="5">Diaminopimelate decarboxylase</fullName>
        <ecNumber evidence="5">4.1.1.20</ecNumber>
    </recommendedName>
</protein>
<keyword evidence="4 9" id="KW-0456">Lyase</keyword>
<evidence type="ECO:0000256" key="1">
    <source>
        <dbReference type="ARBA" id="ARBA00001933"/>
    </source>
</evidence>
<dbReference type="PRINTS" id="PR01179">
    <property type="entry name" value="ODADCRBXLASE"/>
</dbReference>
<comment type="caution">
    <text evidence="9">The sequence shown here is derived from an EMBL/GenBank/DDBJ whole genome shotgun (WGS) entry which is preliminary data.</text>
</comment>
<dbReference type="InterPro" id="IPR009006">
    <property type="entry name" value="Ala_racemase/Decarboxylase_C"/>
</dbReference>
<dbReference type="SUPFAM" id="SSF51419">
    <property type="entry name" value="PLP-binding barrel"/>
    <property type="match status" value="1"/>
</dbReference>
<dbReference type="InterPro" id="IPR029066">
    <property type="entry name" value="PLP-binding_barrel"/>
</dbReference>
<dbReference type="GO" id="GO:0008836">
    <property type="term" value="F:diaminopimelate decarboxylase activity"/>
    <property type="evidence" value="ECO:0007669"/>
    <property type="project" value="UniProtKB-EC"/>
</dbReference>
<dbReference type="EMBL" id="JADPMV010000002">
    <property type="protein sequence ID" value="MBS7663711.1"/>
    <property type="molecule type" value="Genomic_DNA"/>
</dbReference>
<dbReference type="InterPro" id="IPR000183">
    <property type="entry name" value="Orn/DAP/Arg_de-COase"/>
</dbReference>
<dbReference type="NCBIfam" id="TIGR01048">
    <property type="entry name" value="lysA"/>
    <property type="match status" value="1"/>
</dbReference>
<evidence type="ECO:0000256" key="2">
    <source>
        <dbReference type="ARBA" id="ARBA00022793"/>
    </source>
</evidence>
<feature type="domain" description="Orn/DAP/Arg decarboxylase 2 N-terminal" evidence="8">
    <location>
        <begin position="57"/>
        <end position="315"/>
    </location>
</feature>
<dbReference type="InterPro" id="IPR022644">
    <property type="entry name" value="De-COase2_N"/>
</dbReference>
<dbReference type="PANTHER" id="PTHR43727">
    <property type="entry name" value="DIAMINOPIMELATE DECARBOXYLASE"/>
    <property type="match status" value="1"/>
</dbReference>
<dbReference type="SUPFAM" id="SSF50621">
    <property type="entry name" value="Alanine racemase C-terminal domain-like"/>
    <property type="match status" value="1"/>
</dbReference>